<dbReference type="EnsemblMetazoa" id="CLYHEMT016371.1">
    <property type="protein sequence ID" value="CLYHEMP016371.1"/>
    <property type="gene ID" value="CLYHEMG016371"/>
</dbReference>
<evidence type="ECO:0000313" key="1">
    <source>
        <dbReference type="EnsemblMetazoa" id="CLYHEMP016371.1"/>
    </source>
</evidence>
<organism evidence="1 2">
    <name type="scientific">Clytia hemisphaerica</name>
    <dbReference type="NCBI Taxonomy" id="252671"/>
    <lineage>
        <taxon>Eukaryota</taxon>
        <taxon>Metazoa</taxon>
        <taxon>Cnidaria</taxon>
        <taxon>Hydrozoa</taxon>
        <taxon>Hydroidolina</taxon>
        <taxon>Leptothecata</taxon>
        <taxon>Obeliida</taxon>
        <taxon>Clytiidae</taxon>
        <taxon>Clytia</taxon>
    </lineage>
</organism>
<accession>A0A7M6DMJ6</accession>
<evidence type="ECO:0000313" key="2">
    <source>
        <dbReference type="Proteomes" id="UP000594262"/>
    </source>
</evidence>
<dbReference type="Gene3D" id="3.90.1750.10">
    <property type="entry name" value="Hect, E3 ligase catalytic domains"/>
    <property type="match status" value="1"/>
</dbReference>
<dbReference type="OrthoDB" id="5961068at2759"/>
<dbReference type="GO" id="GO:0004842">
    <property type="term" value="F:ubiquitin-protein transferase activity"/>
    <property type="evidence" value="ECO:0007669"/>
    <property type="project" value="InterPro"/>
</dbReference>
<sequence>MFTDEFSTDYGGPTREFFTEIFGLVVGKLVHGDSRNFTFIHDLVRLGNNEYLYFGFITALALVHGCPGPRYFCKSVVDFIFLGDAEPTIEEVADSEMKEKLKELRECNDRELFENQMKVFFERFDSGFVAATVSYEEKDNLLKMMARHHVISCAHEEIPQYITGIRIGHVLSALKCHESKFLKEFIYDEKLITADCIKRIFKVKYSSILEESRLEKDVYYNFLTMFETLEDAPCEVEIQEFE</sequence>
<proteinExistence type="predicted"/>
<dbReference type="InterPro" id="IPR035983">
    <property type="entry name" value="Hect_E3_ubiquitin_ligase"/>
</dbReference>
<protein>
    <recommendedName>
        <fullName evidence="3">G2 M phase-specific E3 ubiquitin- ligase-like</fullName>
    </recommendedName>
</protein>
<evidence type="ECO:0008006" key="3">
    <source>
        <dbReference type="Google" id="ProtNLM"/>
    </source>
</evidence>
<name>A0A7M6DMJ6_9CNID</name>
<keyword evidence="2" id="KW-1185">Reference proteome</keyword>
<dbReference type="AlphaFoldDB" id="A0A7M6DMJ6"/>
<reference evidence="1" key="1">
    <citation type="submission" date="2021-01" db="UniProtKB">
        <authorList>
            <consortium name="EnsemblMetazoa"/>
        </authorList>
    </citation>
    <scope>IDENTIFICATION</scope>
</reference>
<dbReference type="SUPFAM" id="SSF56204">
    <property type="entry name" value="Hect, E3 ligase catalytic domain"/>
    <property type="match status" value="1"/>
</dbReference>
<dbReference type="Proteomes" id="UP000594262">
    <property type="component" value="Unplaced"/>
</dbReference>